<evidence type="ECO:0000313" key="2">
    <source>
        <dbReference type="EMBL" id="BFD46798.1"/>
    </source>
</evidence>
<dbReference type="InterPro" id="IPR036515">
    <property type="entry name" value="Transposase_17_sf"/>
</dbReference>
<reference evidence="2" key="1">
    <citation type="submission" date="2024-01" db="EMBL/GenBank/DDBJ databases">
        <title>Sequencing the genomes of a sandfly, Sergentomyia squamirostris, and its two endosymbionts.</title>
        <authorList>
            <person name="Itokawa K."/>
            <person name="Sanjoba C."/>
        </authorList>
    </citation>
    <scope>NUCLEOTIDE SEQUENCE</scope>
    <source>
        <strain evidence="2">RiSSQ</strain>
    </source>
</reference>
<dbReference type="PANTHER" id="PTHR33360:SF2">
    <property type="entry name" value="TRANSPOSASE FOR INSERTION SEQUENCE ELEMENT IS200"/>
    <property type="match status" value="1"/>
</dbReference>
<dbReference type="EMBL" id="AP029170">
    <property type="protein sequence ID" value="BFD46798.1"/>
    <property type="molecule type" value="Genomic_DNA"/>
</dbReference>
<dbReference type="GO" id="GO:0006313">
    <property type="term" value="P:DNA transposition"/>
    <property type="evidence" value="ECO:0007669"/>
    <property type="project" value="InterPro"/>
</dbReference>
<dbReference type="InterPro" id="IPR002686">
    <property type="entry name" value="Transposase_17"/>
</dbReference>
<dbReference type="PANTHER" id="PTHR33360">
    <property type="entry name" value="TRANSPOSASE FOR INSERTION SEQUENCE ELEMENT IS200"/>
    <property type="match status" value="1"/>
</dbReference>
<accession>A0AAT9GAB6</accession>
<gene>
    <name evidence="2" type="ORF">DMENIID0002_14440</name>
</gene>
<dbReference type="AlphaFoldDB" id="A0AAT9GAB6"/>
<organism evidence="2">
    <name type="scientific">Candidatus Tisiphia endosymbiont of Sergentomyia squamirostris</name>
    <dbReference type="NCBI Taxonomy" id="3113639"/>
    <lineage>
        <taxon>Bacteria</taxon>
        <taxon>Pseudomonadati</taxon>
        <taxon>Pseudomonadota</taxon>
        <taxon>Alphaproteobacteria</taxon>
        <taxon>Rickettsiales</taxon>
        <taxon>Rickettsiaceae</taxon>
        <taxon>Rickettsieae</taxon>
        <taxon>Candidatus Tisiphia</taxon>
    </lineage>
</organism>
<sequence length="57" mass="6800">MPNYNSLNHCTWECKYHVVFTPKYRKKTIFGLIRKELKEVFHRLAGQKECKITSVAN</sequence>
<proteinExistence type="predicted"/>
<dbReference type="Gene3D" id="3.30.70.1290">
    <property type="entry name" value="Transposase IS200-like"/>
    <property type="match status" value="1"/>
</dbReference>
<dbReference type="GO" id="GO:0004803">
    <property type="term" value="F:transposase activity"/>
    <property type="evidence" value="ECO:0007669"/>
    <property type="project" value="InterPro"/>
</dbReference>
<feature type="domain" description="Transposase IS200-like" evidence="1">
    <location>
        <begin position="11"/>
        <end position="55"/>
    </location>
</feature>
<dbReference type="Pfam" id="PF01797">
    <property type="entry name" value="Y1_Tnp"/>
    <property type="match status" value="1"/>
</dbReference>
<evidence type="ECO:0000259" key="1">
    <source>
        <dbReference type="Pfam" id="PF01797"/>
    </source>
</evidence>
<dbReference type="GO" id="GO:0003677">
    <property type="term" value="F:DNA binding"/>
    <property type="evidence" value="ECO:0007669"/>
    <property type="project" value="InterPro"/>
</dbReference>
<name>A0AAT9GAB6_9RICK</name>
<protein>
    <recommendedName>
        <fullName evidence="1">Transposase IS200-like domain-containing protein</fullName>
    </recommendedName>
</protein>
<dbReference type="SUPFAM" id="SSF143422">
    <property type="entry name" value="Transposase IS200-like"/>
    <property type="match status" value="1"/>
</dbReference>